<dbReference type="InterPro" id="IPR042099">
    <property type="entry name" value="ANL_N_sf"/>
</dbReference>
<proteinExistence type="predicted"/>
<evidence type="ECO:0000256" key="1">
    <source>
        <dbReference type="ARBA" id="ARBA00022598"/>
    </source>
</evidence>
<evidence type="ECO:0000313" key="5">
    <source>
        <dbReference type="Proteomes" id="UP000281343"/>
    </source>
</evidence>
<dbReference type="EMBL" id="RCNT01000007">
    <property type="protein sequence ID" value="RMA41406.1"/>
    <property type="molecule type" value="Genomic_DNA"/>
</dbReference>
<dbReference type="InterPro" id="IPR020845">
    <property type="entry name" value="AMP-binding_CS"/>
</dbReference>
<dbReference type="AlphaFoldDB" id="A0A3L9Y5K2"/>
<feature type="domain" description="AMP-dependent synthetase/ligase" evidence="2">
    <location>
        <begin position="18"/>
        <end position="360"/>
    </location>
</feature>
<dbReference type="InterPro" id="IPR000873">
    <property type="entry name" value="AMP-dep_synth/lig_dom"/>
</dbReference>
<dbReference type="Proteomes" id="UP000281343">
    <property type="component" value="Unassembled WGS sequence"/>
</dbReference>
<reference evidence="4 5" key="1">
    <citation type="submission" date="2018-10" db="EMBL/GenBank/DDBJ databases">
        <authorList>
            <person name="Jung H.S."/>
            <person name="Jeon C.O."/>
        </authorList>
    </citation>
    <scope>NUCLEOTIDE SEQUENCE [LARGE SCALE GENOMIC DNA]</scope>
    <source>
        <strain evidence="4 5">MA-7-27</strain>
    </source>
</reference>
<dbReference type="PROSITE" id="PS00455">
    <property type="entry name" value="AMP_BINDING"/>
    <property type="match status" value="1"/>
</dbReference>
<dbReference type="InterPro" id="IPR045851">
    <property type="entry name" value="AMP-bd_C_sf"/>
</dbReference>
<dbReference type="Pfam" id="PF00501">
    <property type="entry name" value="AMP-binding"/>
    <property type="match status" value="1"/>
</dbReference>
<dbReference type="PANTHER" id="PTHR43352">
    <property type="entry name" value="ACETYL-COA SYNTHETASE"/>
    <property type="match status" value="1"/>
</dbReference>
<dbReference type="GO" id="GO:0044550">
    <property type="term" value="P:secondary metabolite biosynthetic process"/>
    <property type="evidence" value="ECO:0007669"/>
    <property type="project" value="TreeGrafter"/>
</dbReference>
<evidence type="ECO:0000259" key="3">
    <source>
        <dbReference type="Pfam" id="PF13193"/>
    </source>
</evidence>
<keyword evidence="1 4" id="KW-0436">Ligase</keyword>
<gene>
    <name evidence="4" type="ORF">D9R08_13870</name>
</gene>
<feature type="domain" description="AMP-binding enzyme C-terminal" evidence="3">
    <location>
        <begin position="409"/>
        <end position="480"/>
    </location>
</feature>
<dbReference type="Gene3D" id="3.40.50.12780">
    <property type="entry name" value="N-terminal domain of ligase-like"/>
    <property type="match status" value="1"/>
</dbReference>
<dbReference type="SUPFAM" id="SSF56801">
    <property type="entry name" value="Acetyl-CoA synthetase-like"/>
    <property type="match status" value="1"/>
</dbReference>
<comment type="caution">
    <text evidence="4">The sequence shown here is derived from an EMBL/GenBank/DDBJ whole genome shotgun (WGS) entry which is preliminary data.</text>
</comment>
<sequence length="494" mass="52383">MQEPCPAPFNLAAYVLSRAAQTPDKIALAVLSPTGSDRWSYARLETAVRGMATGLRGMGLTPGDRVLLRLGNTPDFPIAFLACIAVGLVPVPTSAQLTTPEITRLAAVIRPALILAAPGIALPEPVPCPVARDLGALAAHPASGYLMGDPDRLAYLVFTSGTSGRPRAVAHAHRAVWARRMMWEGWYGLTAQDRLLHAGAFNWTFTLGTGLLDPWAAGATALIPAEGLELSALPLLLKRHGATIFAAAPGVYRKMLMQSENLALPRLRHGLSAGEKLPEALRKAWQRATGTPVHEALGMSECSTFISGSPARPAPEGTLGYPQTGRRIAVLDQDGQPVSKGRTGTLAIHCKDPGLMLGYLDDGKPHLPLTGDWFLTGDQVSEAVDGALTYHGRRDDMLNTGGFRVSPHEIEAAFADLPGVTDCAAVAIEVSEGVFIVAMGYTGPIEEGSLRVAAEAGLARYKQPRLYARLAALPRTANGKLDRAALRACLKEVT</sequence>
<accession>A0A3L9Y5K2</accession>
<evidence type="ECO:0000259" key="2">
    <source>
        <dbReference type="Pfam" id="PF00501"/>
    </source>
</evidence>
<dbReference type="Pfam" id="PF13193">
    <property type="entry name" value="AMP-binding_C"/>
    <property type="match status" value="1"/>
</dbReference>
<protein>
    <submittedName>
        <fullName evidence="4">Long-chain fatty acid--CoA ligase</fullName>
    </submittedName>
</protein>
<dbReference type="RefSeq" id="WP_121898665.1">
    <property type="nucleotide sequence ID" value="NZ_RCNT01000007.1"/>
</dbReference>
<keyword evidence="5" id="KW-1185">Reference proteome</keyword>
<organism evidence="4 5">
    <name type="scientific">Rhodophyticola porphyridii</name>
    <dbReference type="NCBI Taxonomy" id="1852017"/>
    <lineage>
        <taxon>Bacteria</taxon>
        <taxon>Pseudomonadati</taxon>
        <taxon>Pseudomonadota</taxon>
        <taxon>Alphaproteobacteria</taxon>
        <taxon>Rhodobacterales</taxon>
        <taxon>Roseobacteraceae</taxon>
        <taxon>Rhodophyticola</taxon>
    </lineage>
</organism>
<dbReference type="GO" id="GO:0016878">
    <property type="term" value="F:acid-thiol ligase activity"/>
    <property type="evidence" value="ECO:0007669"/>
    <property type="project" value="TreeGrafter"/>
</dbReference>
<dbReference type="InterPro" id="IPR025110">
    <property type="entry name" value="AMP-bd_C"/>
</dbReference>
<name>A0A3L9Y5K2_9RHOB</name>
<dbReference type="OrthoDB" id="9803968at2"/>
<dbReference type="Gene3D" id="3.30.300.30">
    <property type="match status" value="1"/>
</dbReference>
<evidence type="ECO:0000313" key="4">
    <source>
        <dbReference type="EMBL" id="RMA41406.1"/>
    </source>
</evidence>
<dbReference type="PANTHER" id="PTHR43352:SF1">
    <property type="entry name" value="ANTHRANILATE--COA LIGASE"/>
    <property type="match status" value="1"/>
</dbReference>